<evidence type="ECO:0000256" key="4">
    <source>
        <dbReference type="ARBA" id="ARBA00022833"/>
    </source>
</evidence>
<dbReference type="PANTHER" id="PTHR31742">
    <property type="entry name" value="RPA-INTERACTING PROTEIN RPAIN"/>
    <property type="match status" value="1"/>
</dbReference>
<dbReference type="InterPro" id="IPR028159">
    <property type="entry name" value="RPA_interact_C_dom"/>
</dbReference>
<dbReference type="OrthoDB" id="435311at2759"/>
<dbReference type="InterPro" id="IPR028158">
    <property type="entry name" value="RPA_interact_N_dom"/>
</dbReference>
<dbReference type="KEGG" id="spu:754313"/>
<evidence type="ECO:0000256" key="2">
    <source>
        <dbReference type="ARBA" id="ARBA00022723"/>
    </source>
</evidence>
<dbReference type="Pfam" id="PF14768">
    <property type="entry name" value="RPA_interact_C"/>
    <property type="match status" value="1"/>
</dbReference>
<dbReference type="Proteomes" id="UP000007110">
    <property type="component" value="Unassembled WGS sequence"/>
</dbReference>
<proteinExistence type="predicted"/>
<evidence type="ECO:0000256" key="5">
    <source>
        <dbReference type="ARBA" id="ARBA00023242"/>
    </source>
</evidence>
<keyword evidence="3" id="KW-0863">Zinc-finger</keyword>
<reference evidence="9" key="2">
    <citation type="submission" date="2021-01" db="UniProtKB">
        <authorList>
            <consortium name="EnsemblMetazoa"/>
        </authorList>
    </citation>
    <scope>IDENTIFICATION</scope>
</reference>
<dbReference type="GeneID" id="754313"/>
<evidence type="ECO:0000256" key="6">
    <source>
        <dbReference type="SAM" id="MobiDB-lite"/>
    </source>
</evidence>
<feature type="compositionally biased region" description="Low complexity" evidence="6">
    <location>
        <begin position="47"/>
        <end position="72"/>
    </location>
</feature>
<dbReference type="OMA" id="AFRKGCL"/>
<organism evidence="9 10">
    <name type="scientific">Strongylocentrotus purpuratus</name>
    <name type="common">Purple sea urchin</name>
    <dbReference type="NCBI Taxonomy" id="7668"/>
    <lineage>
        <taxon>Eukaryota</taxon>
        <taxon>Metazoa</taxon>
        <taxon>Echinodermata</taxon>
        <taxon>Eleutherozoa</taxon>
        <taxon>Echinozoa</taxon>
        <taxon>Echinoidea</taxon>
        <taxon>Euechinoidea</taxon>
        <taxon>Echinacea</taxon>
        <taxon>Camarodonta</taxon>
        <taxon>Echinidea</taxon>
        <taxon>Strongylocentrotidae</taxon>
        <taxon>Strongylocentrotus</taxon>
    </lineage>
</organism>
<keyword evidence="4" id="KW-0862">Zinc</keyword>
<dbReference type="InParanoid" id="A0A7M7T201"/>
<dbReference type="GO" id="GO:0005634">
    <property type="term" value="C:nucleus"/>
    <property type="evidence" value="ECO:0000318"/>
    <property type="project" value="GO_Central"/>
</dbReference>
<sequence>MADSPFTPSSKRRDMYKKTTPSWKDAYRKRCFDRLRGSRESLLQRFRGTSPGSSPSTASPSSRIGSSPGSPSLMVTRVMEEEWRLLTREDPSFALIEDELDLREELQEELMKEEMSIISEYETSLRLEEEQLQDTVNHFTEGSVVCPLCQRNWLLMNKGIVFCSCGLRIDTAQDGLNLENIGQTLELGVSQHSTLCPVTPVFALLELERLQNLVMSCETCGFLHIVI</sequence>
<dbReference type="GO" id="GO:0006606">
    <property type="term" value="P:protein import into nucleus"/>
    <property type="evidence" value="ECO:0000318"/>
    <property type="project" value="GO_Central"/>
</dbReference>
<feature type="domain" description="RPA-interacting protein N-terminal" evidence="7">
    <location>
        <begin position="12"/>
        <end position="47"/>
    </location>
</feature>
<dbReference type="PANTHER" id="PTHR31742:SF1">
    <property type="entry name" value="RPA-INTERACTING PROTEIN"/>
    <property type="match status" value="1"/>
</dbReference>
<dbReference type="FunCoup" id="A0A7M7T201">
    <property type="interactions" value="583"/>
</dbReference>
<evidence type="ECO:0000259" key="7">
    <source>
        <dbReference type="Pfam" id="PF14766"/>
    </source>
</evidence>
<dbReference type="Pfam" id="PF14766">
    <property type="entry name" value="RPA_interact_N"/>
    <property type="match status" value="1"/>
</dbReference>
<feature type="domain" description="RPA-interacting protein C-terminal" evidence="8">
    <location>
        <begin position="145"/>
        <end position="224"/>
    </location>
</feature>
<name>A0A7M7T201_STRPU</name>
<protein>
    <recommendedName>
        <fullName evidence="11">RPA-interacting protein</fullName>
    </recommendedName>
</protein>
<evidence type="ECO:0000259" key="8">
    <source>
        <dbReference type="Pfam" id="PF14768"/>
    </source>
</evidence>
<dbReference type="RefSeq" id="XP_030848034.1">
    <property type="nucleotide sequence ID" value="XM_030992174.1"/>
</dbReference>
<feature type="region of interest" description="Disordered" evidence="6">
    <location>
        <begin position="42"/>
        <end position="72"/>
    </location>
</feature>
<keyword evidence="2" id="KW-0479">Metal-binding</keyword>
<dbReference type="AlphaFoldDB" id="A0A7M7T201"/>
<reference evidence="10" key="1">
    <citation type="submission" date="2015-02" db="EMBL/GenBank/DDBJ databases">
        <title>Genome sequencing for Strongylocentrotus purpuratus.</title>
        <authorList>
            <person name="Murali S."/>
            <person name="Liu Y."/>
            <person name="Vee V."/>
            <person name="English A."/>
            <person name="Wang M."/>
            <person name="Skinner E."/>
            <person name="Han Y."/>
            <person name="Muzny D.M."/>
            <person name="Worley K.C."/>
            <person name="Gibbs R.A."/>
        </authorList>
    </citation>
    <scope>NUCLEOTIDE SEQUENCE</scope>
</reference>
<feature type="region of interest" description="Disordered" evidence="6">
    <location>
        <begin position="1"/>
        <end position="21"/>
    </location>
</feature>
<keyword evidence="10" id="KW-1185">Reference proteome</keyword>
<evidence type="ECO:0000256" key="3">
    <source>
        <dbReference type="ARBA" id="ARBA00022771"/>
    </source>
</evidence>
<keyword evidence="5" id="KW-0539">Nucleus</keyword>
<evidence type="ECO:0000313" key="10">
    <source>
        <dbReference type="Proteomes" id="UP000007110"/>
    </source>
</evidence>
<comment type="subcellular location">
    <subcellularLocation>
        <location evidence="1">Nucleus</location>
    </subcellularLocation>
</comment>
<dbReference type="InterPro" id="IPR028156">
    <property type="entry name" value="RIP"/>
</dbReference>
<dbReference type="EnsemblMetazoa" id="XM_030992174">
    <property type="protein sequence ID" value="XP_030848034"/>
    <property type="gene ID" value="LOC754313"/>
</dbReference>
<accession>A0A7M7T201</accession>
<evidence type="ECO:0000256" key="1">
    <source>
        <dbReference type="ARBA" id="ARBA00004123"/>
    </source>
</evidence>
<evidence type="ECO:0008006" key="11">
    <source>
        <dbReference type="Google" id="ProtNLM"/>
    </source>
</evidence>
<evidence type="ECO:0000313" key="9">
    <source>
        <dbReference type="EnsemblMetazoa" id="XP_030848034"/>
    </source>
</evidence>
<dbReference type="GO" id="GO:0008270">
    <property type="term" value="F:zinc ion binding"/>
    <property type="evidence" value="ECO:0007669"/>
    <property type="project" value="UniProtKB-KW"/>
</dbReference>